<evidence type="ECO:0000313" key="2">
    <source>
        <dbReference type="Proteomes" id="UP000826656"/>
    </source>
</evidence>
<sequence length="113" mass="13164">MLCPGTNNVQAEDKAILEALRYWGVWRVPWEISETVEEIKTMILKQGVKIQHIFREGNQLADFLANHAAEIDRKAEYQSFKELPSTGRKIINTDKQQIPTLRIRTRKINHHQA</sequence>
<comment type="caution">
    <text evidence="1">The sequence shown here is derived from an EMBL/GenBank/DDBJ whole genome shotgun (WGS) entry which is preliminary data.</text>
</comment>
<dbReference type="Proteomes" id="UP000826656">
    <property type="component" value="Unassembled WGS sequence"/>
</dbReference>
<dbReference type="Gene3D" id="3.30.420.10">
    <property type="entry name" value="Ribonuclease H-like superfamily/Ribonuclease H"/>
    <property type="match status" value="1"/>
</dbReference>
<organism evidence="1 2">
    <name type="scientific">Solanum tuberosum</name>
    <name type="common">Potato</name>
    <dbReference type="NCBI Taxonomy" id="4113"/>
    <lineage>
        <taxon>Eukaryota</taxon>
        <taxon>Viridiplantae</taxon>
        <taxon>Streptophyta</taxon>
        <taxon>Embryophyta</taxon>
        <taxon>Tracheophyta</taxon>
        <taxon>Spermatophyta</taxon>
        <taxon>Magnoliopsida</taxon>
        <taxon>eudicotyledons</taxon>
        <taxon>Gunneridae</taxon>
        <taxon>Pentapetalae</taxon>
        <taxon>asterids</taxon>
        <taxon>lamiids</taxon>
        <taxon>Solanales</taxon>
        <taxon>Solanaceae</taxon>
        <taxon>Solanoideae</taxon>
        <taxon>Solaneae</taxon>
        <taxon>Solanum</taxon>
    </lineage>
</organism>
<name>A0ABQ7V3D3_SOLTU</name>
<dbReference type="InterPro" id="IPR012337">
    <property type="entry name" value="RNaseH-like_sf"/>
</dbReference>
<keyword evidence="2" id="KW-1185">Reference proteome</keyword>
<evidence type="ECO:0008006" key="3">
    <source>
        <dbReference type="Google" id="ProtNLM"/>
    </source>
</evidence>
<protein>
    <recommendedName>
        <fullName evidence="3">RNase H family protein</fullName>
    </recommendedName>
</protein>
<dbReference type="EMBL" id="JAIVGD010000015">
    <property type="protein sequence ID" value="KAH0758585.1"/>
    <property type="molecule type" value="Genomic_DNA"/>
</dbReference>
<reference evidence="1 2" key="1">
    <citation type="journal article" date="2021" name="bioRxiv">
        <title>Chromosome-scale and haplotype-resolved genome assembly of a tetraploid potato cultivar.</title>
        <authorList>
            <person name="Sun H."/>
            <person name="Jiao W.-B."/>
            <person name="Krause K."/>
            <person name="Campoy J.A."/>
            <person name="Goel M."/>
            <person name="Folz-Donahue K."/>
            <person name="Kukat C."/>
            <person name="Huettel B."/>
            <person name="Schneeberger K."/>
        </authorList>
    </citation>
    <scope>NUCLEOTIDE SEQUENCE [LARGE SCALE GENOMIC DNA]</scope>
    <source>
        <strain evidence="1">SolTubOtavaFocal</strain>
        <tissue evidence="1">Leaves</tissue>
    </source>
</reference>
<dbReference type="SUPFAM" id="SSF53098">
    <property type="entry name" value="Ribonuclease H-like"/>
    <property type="match status" value="1"/>
</dbReference>
<dbReference type="InterPro" id="IPR036397">
    <property type="entry name" value="RNaseH_sf"/>
</dbReference>
<accession>A0ABQ7V3D3</accession>
<gene>
    <name evidence="1" type="ORF">KY290_022078</name>
</gene>
<proteinExistence type="predicted"/>
<evidence type="ECO:0000313" key="1">
    <source>
        <dbReference type="EMBL" id="KAH0758585.1"/>
    </source>
</evidence>